<accession>A0ABN7T4X0</accession>
<name>A0ABN7T4X0_OIKDI</name>
<evidence type="ECO:0000313" key="2">
    <source>
        <dbReference type="EMBL" id="CAG5112881.1"/>
    </source>
</evidence>
<protein>
    <submittedName>
        <fullName evidence="2">Oidioi.mRNA.OKI2018_I69.chr2.g7048.t1.cds</fullName>
    </submittedName>
</protein>
<dbReference type="EMBL" id="OU015567">
    <property type="protein sequence ID" value="CAG5112881.1"/>
    <property type="molecule type" value="Genomic_DNA"/>
</dbReference>
<dbReference type="Proteomes" id="UP001158576">
    <property type="component" value="Chromosome 2"/>
</dbReference>
<gene>
    <name evidence="2" type="ORF">OKIOD_LOCUS15813</name>
</gene>
<evidence type="ECO:0000313" key="3">
    <source>
        <dbReference type="Proteomes" id="UP001158576"/>
    </source>
</evidence>
<proteinExistence type="predicted"/>
<reference evidence="2 3" key="1">
    <citation type="submission" date="2021-04" db="EMBL/GenBank/DDBJ databases">
        <authorList>
            <person name="Bliznina A."/>
        </authorList>
    </citation>
    <scope>NUCLEOTIDE SEQUENCE [LARGE SCALE GENOMIC DNA]</scope>
</reference>
<sequence length="306" mass="36861">MLKSRIFRDRRVYQHFTTEEIRHAKKYGKFYHLGAFCGLSAFGYFTFKYVEENQEEAHFAKRYPDPSLSTEVQQILIPKMMDTIARERICKKQYQAFDECVNDHGDPNRFNNKEEGWLKKFLEFTEGKGCQKERDAMHECSLKCLYDDDLYFEAKAEYVRKRELFREAQVPYENAEYILESVKRGQKLYYTGRVWDQRNFHPDTIQFIRKHAKENGTYDVYFNENDEFINEREEMLNTEKPRQTAKSRIEELEREISEYETLLQKKTEQLPPIRFKTFKVLDVHDNPIVVDNDNSAFSKIQVKKFQ</sequence>
<organism evidence="2 3">
    <name type="scientific">Oikopleura dioica</name>
    <name type="common">Tunicate</name>
    <dbReference type="NCBI Taxonomy" id="34765"/>
    <lineage>
        <taxon>Eukaryota</taxon>
        <taxon>Metazoa</taxon>
        <taxon>Chordata</taxon>
        <taxon>Tunicata</taxon>
        <taxon>Appendicularia</taxon>
        <taxon>Copelata</taxon>
        <taxon>Oikopleuridae</taxon>
        <taxon>Oikopleura</taxon>
    </lineage>
</organism>
<keyword evidence="1" id="KW-0175">Coiled coil</keyword>
<evidence type="ECO:0000256" key="1">
    <source>
        <dbReference type="SAM" id="Coils"/>
    </source>
</evidence>
<feature type="coiled-coil region" evidence="1">
    <location>
        <begin position="242"/>
        <end position="269"/>
    </location>
</feature>
<keyword evidence="3" id="KW-1185">Reference proteome</keyword>